<evidence type="ECO:0000256" key="2">
    <source>
        <dbReference type="ARBA" id="ARBA00006728"/>
    </source>
</evidence>
<dbReference type="GO" id="GO:0005634">
    <property type="term" value="C:nucleus"/>
    <property type="evidence" value="ECO:0007669"/>
    <property type="project" value="UniProtKB-SubCell"/>
</dbReference>
<evidence type="ECO:0000256" key="8">
    <source>
        <dbReference type="ARBA" id="ARBA00023294"/>
    </source>
</evidence>
<evidence type="ECO:0000256" key="7">
    <source>
        <dbReference type="ARBA" id="ARBA00023242"/>
    </source>
</evidence>
<dbReference type="PANTHER" id="PTHR31734:SF6">
    <property type="entry name" value="AUXIN-RESPONSIVE PROTEIN IAA11"/>
    <property type="match status" value="1"/>
</dbReference>
<dbReference type="InterPro" id="IPR033389">
    <property type="entry name" value="AUX/IAA_dom"/>
</dbReference>
<organism evidence="12">
    <name type="scientific">Rhizophora mucronata</name>
    <name type="common">Asiatic mangrove</name>
    <dbReference type="NCBI Taxonomy" id="61149"/>
    <lineage>
        <taxon>Eukaryota</taxon>
        <taxon>Viridiplantae</taxon>
        <taxon>Streptophyta</taxon>
        <taxon>Embryophyta</taxon>
        <taxon>Tracheophyta</taxon>
        <taxon>Spermatophyta</taxon>
        <taxon>Magnoliopsida</taxon>
        <taxon>eudicotyledons</taxon>
        <taxon>Gunneridae</taxon>
        <taxon>Pentapetalae</taxon>
        <taxon>rosids</taxon>
        <taxon>fabids</taxon>
        <taxon>Malpighiales</taxon>
        <taxon>Rhizophoraceae</taxon>
        <taxon>Rhizophora</taxon>
    </lineage>
</organism>
<dbReference type="PROSITE" id="PS51745">
    <property type="entry name" value="PB1"/>
    <property type="match status" value="1"/>
</dbReference>
<accession>A0A2P2NGW8</accession>
<dbReference type="FunFam" id="3.10.20.90:FF:000078">
    <property type="entry name" value="Auxin-responsive protein"/>
    <property type="match status" value="1"/>
</dbReference>
<comment type="function">
    <text evidence="9">Aux/IAA proteins are short-lived transcriptional factors that function as repressors of early auxin response genes at low auxin concentrations. Repression is thought to result from the interaction with auxin response factors (ARFs), proteins that bind to the auxin-responsive promoter element (AuxRE). Formation of heterodimers with ARF proteins may alter their ability to modulate early auxin response genes expression.</text>
</comment>
<evidence type="ECO:0000256" key="6">
    <source>
        <dbReference type="ARBA" id="ARBA00023163"/>
    </source>
</evidence>
<protein>
    <recommendedName>
        <fullName evidence="10">Auxin-responsive protein</fullName>
    </recommendedName>
</protein>
<sequence length="161" mass="18176">MANQGKLLTSEEFSSMTRKNNSLIIMVDKAQNINNTSKANFKVRTSLLVKVNMDGIPIGRKVDLNAHGCYENLAQALEDMFLRTSTTTTATRSRASEHNIMVNASRCSRLLDASSEYILTYEDKEGDWMLVGDVPWRMFLSSVKRLRITRTYEATGLGKQM</sequence>
<evidence type="ECO:0000256" key="9">
    <source>
        <dbReference type="ARBA" id="ARBA00025283"/>
    </source>
</evidence>
<reference evidence="12" key="1">
    <citation type="submission" date="2018-02" db="EMBL/GenBank/DDBJ databases">
        <title>Rhizophora mucronata_Transcriptome.</title>
        <authorList>
            <person name="Meera S.P."/>
            <person name="Sreeshan A."/>
            <person name="Augustine A."/>
        </authorList>
    </citation>
    <scope>NUCLEOTIDE SEQUENCE</scope>
    <source>
        <tissue evidence="12">Leaf</tissue>
    </source>
</reference>
<dbReference type="Gene3D" id="3.10.20.90">
    <property type="entry name" value="Phosphatidylinositol 3-kinase Catalytic Subunit, Chain A, domain 1"/>
    <property type="match status" value="1"/>
</dbReference>
<proteinExistence type="inferred from homology"/>
<comment type="subunit">
    <text evidence="3 10">Homodimers and heterodimers.</text>
</comment>
<dbReference type="GO" id="GO:0006355">
    <property type="term" value="P:regulation of DNA-templated transcription"/>
    <property type="evidence" value="ECO:0007669"/>
    <property type="project" value="InterPro"/>
</dbReference>
<dbReference type="Pfam" id="PF02309">
    <property type="entry name" value="AUX_IAA"/>
    <property type="match status" value="1"/>
</dbReference>
<evidence type="ECO:0000259" key="11">
    <source>
        <dbReference type="PROSITE" id="PS51745"/>
    </source>
</evidence>
<evidence type="ECO:0000256" key="10">
    <source>
        <dbReference type="RuleBase" id="RU004549"/>
    </source>
</evidence>
<dbReference type="PANTHER" id="PTHR31734">
    <property type="entry name" value="AUXIN-RESPONSIVE PROTEIN IAA17"/>
    <property type="match status" value="1"/>
</dbReference>
<dbReference type="AlphaFoldDB" id="A0A2P2NGW8"/>
<evidence type="ECO:0000256" key="1">
    <source>
        <dbReference type="ARBA" id="ARBA00004123"/>
    </source>
</evidence>
<dbReference type="InterPro" id="IPR053793">
    <property type="entry name" value="PB1-like"/>
</dbReference>
<feature type="domain" description="PB1" evidence="11">
    <location>
        <begin position="46"/>
        <end position="153"/>
    </location>
</feature>
<evidence type="ECO:0000256" key="5">
    <source>
        <dbReference type="ARBA" id="ARBA00023015"/>
    </source>
</evidence>
<keyword evidence="8 10" id="KW-0927">Auxin signaling pathway</keyword>
<evidence type="ECO:0000256" key="4">
    <source>
        <dbReference type="ARBA" id="ARBA00022491"/>
    </source>
</evidence>
<dbReference type="SUPFAM" id="SSF54277">
    <property type="entry name" value="CAD &amp; PB1 domains"/>
    <property type="match status" value="1"/>
</dbReference>
<keyword evidence="5 10" id="KW-0805">Transcription regulation</keyword>
<comment type="subcellular location">
    <subcellularLocation>
        <location evidence="1 10">Nucleus</location>
    </subcellularLocation>
</comment>
<keyword evidence="6 10" id="KW-0804">Transcription</keyword>
<evidence type="ECO:0000313" key="12">
    <source>
        <dbReference type="EMBL" id="MBX41717.1"/>
    </source>
</evidence>
<comment type="similarity">
    <text evidence="2 10">Belongs to the Aux/IAA family.</text>
</comment>
<dbReference type="EMBL" id="GGEC01061233">
    <property type="protein sequence ID" value="MBX41717.1"/>
    <property type="molecule type" value="Transcribed_RNA"/>
</dbReference>
<keyword evidence="7 10" id="KW-0539">Nucleus</keyword>
<dbReference type="GO" id="GO:0009734">
    <property type="term" value="P:auxin-activated signaling pathway"/>
    <property type="evidence" value="ECO:0007669"/>
    <property type="project" value="UniProtKB-UniRule"/>
</dbReference>
<evidence type="ECO:0000256" key="3">
    <source>
        <dbReference type="ARBA" id="ARBA00011726"/>
    </source>
</evidence>
<keyword evidence="4 10" id="KW-0678">Repressor</keyword>
<dbReference type="InterPro" id="IPR003311">
    <property type="entry name" value="AUX_IAA"/>
</dbReference>
<name>A0A2P2NGW8_RHIMU</name>